<accession>A0AAW1X715</accession>
<evidence type="ECO:0000313" key="3">
    <source>
        <dbReference type="Proteomes" id="UP001457282"/>
    </source>
</evidence>
<feature type="region of interest" description="Disordered" evidence="1">
    <location>
        <begin position="85"/>
        <end position="109"/>
    </location>
</feature>
<name>A0AAW1X715_RUBAR</name>
<dbReference type="Proteomes" id="UP001457282">
    <property type="component" value="Unassembled WGS sequence"/>
</dbReference>
<dbReference type="AlphaFoldDB" id="A0AAW1X715"/>
<sequence length="109" mass="12988">MVSEDEKEIEKQEEYEYRFQENAGDRVLGHSREIEEVWMRRRMRRIEKPNFDKEDELLGLPKGWESVGSGDGFLSAREKILKLKKSDGDYEEKEEEEDEVDKEGSRESE</sequence>
<dbReference type="EMBL" id="JBEDUW010000004">
    <property type="protein sequence ID" value="KAK9932200.1"/>
    <property type="molecule type" value="Genomic_DNA"/>
</dbReference>
<comment type="caution">
    <text evidence="2">The sequence shown here is derived from an EMBL/GenBank/DDBJ whole genome shotgun (WGS) entry which is preliminary data.</text>
</comment>
<gene>
    <name evidence="2" type="ORF">M0R45_019447</name>
</gene>
<proteinExistence type="predicted"/>
<evidence type="ECO:0000313" key="2">
    <source>
        <dbReference type="EMBL" id="KAK9932200.1"/>
    </source>
</evidence>
<evidence type="ECO:0000256" key="1">
    <source>
        <dbReference type="SAM" id="MobiDB-lite"/>
    </source>
</evidence>
<reference evidence="2 3" key="1">
    <citation type="journal article" date="2023" name="G3 (Bethesda)">
        <title>A chromosome-length genome assembly and annotation of blackberry (Rubus argutus, cv. 'Hillquist').</title>
        <authorList>
            <person name="Bruna T."/>
            <person name="Aryal R."/>
            <person name="Dudchenko O."/>
            <person name="Sargent D.J."/>
            <person name="Mead D."/>
            <person name="Buti M."/>
            <person name="Cavallini A."/>
            <person name="Hytonen T."/>
            <person name="Andres J."/>
            <person name="Pham M."/>
            <person name="Weisz D."/>
            <person name="Mascagni F."/>
            <person name="Usai G."/>
            <person name="Natali L."/>
            <person name="Bassil N."/>
            <person name="Fernandez G.E."/>
            <person name="Lomsadze A."/>
            <person name="Armour M."/>
            <person name="Olukolu B."/>
            <person name="Poorten T."/>
            <person name="Britton C."/>
            <person name="Davik J."/>
            <person name="Ashrafi H."/>
            <person name="Aiden E.L."/>
            <person name="Borodovsky M."/>
            <person name="Worthington M."/>
        </authorList>
    </citation>
    <scope>NUCLEOTIDE SEQUENCE [LARGE SCALE GENOMIC DNA]</scope>
    <source>
        <strain evidence="2">PI 553951</strain>
    </source>
</reference>
<organism evidence="2 3">
    <name type="scientific">Rubus argutus</name>
    <name type="common">Southern blackberry</name>
    <dbReference type="NCBI Taxonomy" id="59490"/>
    <lineage>
        <taxon>Eukaryota</taxon>
        <taxon>Viridiplantae</taxon>
        <taxon>Streptophyta</taxon>
        <taxon>Embryophyta</taxon>
        <taxon>Tracheophyta</taxon>
        <taxon>Spermatophyta</taxon>
        <taxon>Magnoliopsida</taxon>
        <taxon>eudicotyledons</taxon>
        <taxon>Gunneridae</taxon>
        <taxon>Pentapetalae</taxon>
        <taxon>rosids</taxon>
        <taxon>fabids</taxon>
        <taxon>Rosales</taxon>
        <taxon>Rosaceae</taxon>
        <taxon>Rosoideae</taxon>
        <taxon>Rosoideae incertae sedis</taxon>
        <taxon>Rubus</taxon>
    </lineage>
</organism>
<feature type="compositionally biased region" description="Acidic residues" evidence="1">
    <location>
        <begin position="89"/>
        <end position="101"/>
    </location>
</feature>
<protein>
    <submittedName>
        <fullName evidence="2">Uncharacterized protein</fullName>
    </submittedName>
</protein>
<keyword evidence="3" id="KW-1185">Reference proteome</keyword>